<dbReference type="OMA" id="KASREYW"/>
<proteinExistence type="predicted"/>
<reference evidence="2 3" key="1">
    <citation type="submission" date="2008-02" db="EMBL/GenBank/DDBJ databases">
        <title>A 6x draft sequence assembly of the Pongo pygmaeus abelii genome.</title>
        <authorList>
            <person name="Wilson R.K."/>
            <person name="Mardis E."/>
        </authorList>
    </citation>
    <scope>NUCLEOTIDE SEQUENCE [LARGE SCALE GENOMIC DNA]</scope>
</reference>
<dbReference type="Proteomes" id="UP000001595">
    <property type="component" value="Chromosome 1"/>
</dbReference>
<protein>
    <submittedName>
        <fullName evidence="2">Uncharacterized protein</fullName>
    </submittedName>
</protein>
<dbReference type="AlphaFoldDB" id="A0A8I5UHF4"/>
<name>A0A8I5UHF4_PONAB</name>
<dbReference type="Ensembl" id="ENSPPYT00000052964.1">
    <property type="protein sequence ID" value="ENSPPYP00000032118.1"/>
    <property type="gene ID" value="ENSPPYG00000031850.1"/>
</dbReference>
<evidence type="ECO:0000313" key="3">
    <source>
        <dbReference type="Proteomes" id="UP000001595"/>
    </source>
</evidence>
<accession>A0A8I5UHF4</accession>
<organism evidence="2 3">
    <name type="scientific">Pongo abelii</name>
    <name type="common">Sumatran orangutan</name>
    <name type="synonym">Pongo pygmaeus abelii</name>
    <dbReference type="NCBI Taxonomy" id="9601"/>
    <lineage>
        <taxon>Eukaryota</taxon>
        <taxon>Metazoa</taxon>
        <taxon>Chordata</taxon>
        <taxon>Craniata</taxon>
        <taxon>Vertebrata</taxon>
        <taxon>Euteleostomi</taxon>
        <taxon>Mammalia</taxon>
        <taxon>Eutheria</taxon>
        <taxon>Euarchontoglires</taxon>
        <taxon>Primates</taxon>
        <taxon>Haplorrhini</taxon>
        <taxon>Catarrhini</taxon>
        <taxon>Hominidae</taxon>
        <taxon>Pongo</taxon>
    </lineage>
</organism>
<feature type="compositionally biased region" description="Basic and acidic residues" evidence="1">
    <location>
        <begin position="55"/>
        <end position="64"/>
    </location>
</feature>
<reference evidence="2" key="3">
    <citation type="submission" date="2025-09" db="UniProtKB">
        <authorList>
            <consortium name="Ensembl"/>
        </authorList>
    </citation>
    <scope>IDENTIFICATION</scope>
</reference>
<sequence length="98" mass="10847">MLAVPVRLKVGSRKPEWGTNRLTSCPAKDPLDRRLQNLRDRERIPEPQRCLRPGVQKDSREHGQVPEVSDPQACGAGAGWRPGRLSGLSLAACLLLKQ</sequence>
<feature type="region of interest" description="Disordered" evidence="1">
    <location>
        <begin position="43"/>
        <end position="70"/>
    </location>
</feature>
<evidence type="ECO:0000313" key="2">
    <source>
        <dbReference type="Ensembl" id="ENSPPYP00000032118.1"/>
    </source>
</evidence>
<evidence type="ECO:0000256" key="1">
    <source>
        <dbReference type="SAM" id="MobiDB-lite"/>
    </source>
</evidence>
<keyword evidence="3" id="KW-1185">Reference proteome</keyword>
<reference evidence="2" key="2">
    <citation type="submission" date="2025-08" db="UniProtKB">
        <authorList>
            <consortium name="Ensembl"/>
        </authorList>
    </citation>
    <scope>IDENTIFICATION</scope>
</reference>